<dbReference type="PANTHER" id="PTHR23502">
    <property type="entry name" value="MAJOR FACILITATOR SUPERFAMILY"/>
    <property type="match status" value="1"/>
</dbReference>
<proteinExistence type="predicted"/>
<dbReference type="InterPro" id="IPR036259">
    <property type="entry name" value="MFS_trans_sf"/>
</dbReference>
<feature type="transmembrane region" description="Helical" evidence="6">
    <location>
        <begin position="152"/>
        <end position="177"/>
    </location>
</feature>
<evidence type="ECO:0000313" key="9">
    <source>
        <dbReference type="Proteomes" id="UP000264719"/>
    </source>
</evidence>
<evidence type="ECO:0000256" key="3">
    <source>
        <dbReference type="ARBA" id="ARBA00022692"/>
    </source>
</evidence>
<feature type="transmembrane region" description="Helical" evidence="6">
    <location>
        <begin position="391"/>
        <end position="410"/>
    </location>
</feature>
<feature type="transmembrane region" description="Helical" evidence="6">
    <location>
        <begin position="183"/>
        <end position="200"/>
    </location>
</feature>
<dbReference type="Pfam" id="PF07690">
    <property type="entry name" value="MFS_1"/>
    <property type="match status" value="1"/>
</dbReference>
<dbReference type="InterPro" id="IPR020846">
    <property type="entry name" value="MFS_dom"/>
</dbReference>
<feature type="transmembrane region" description="Helical" evidence="6">
    <location>
        <begin position="364"/>
        <end position="385"/>
    </location>
</feature>
<evidence type="ECO:0000256" key="5">
    <source>
        <dbReference type="ARBA" id="ARBA00023136"/>
    </source>
</evidence>
<dbReference type="GO" id="GO:0022857">
    <property type="term" value="F:transmembrane transporter activity"/>
    <property type="evidence" value="ECO:0007669"/>
    <property type="project" value="InterPro"/>
</dbReference>
<comment type="caution">
    <text evidence="8">The sequence shown here is derived from an EMBL/GenBank/DDBJ whole genome shotgun (WGS) entry which is preliminary data.</text>
</comment>
<dbReference type="InterPro" id="IPR011701">
    <property type="entry name" value="MFS"/>
</dbReference>
<accession>A0A348W7X4</accession>
<dbReference type="GO" id="GO:0042908">
    <property type="term" value="P:xenobiotic transport"/>
    <property type="evidence" value="ECO:0007669"/>
    <property type="project" value="UniProtKB-ARBA"/>
</dbReference>
<name>A0A348W7X4_9RHOB</name>
<sequence length="417" mass="43904">MTETAQPQAAPQATTPLAEPAIGRTEFIALMAMMIATVAFSIDAMLPALPEITAELSADNPNRTQLLITSFVLGMGAGTLFVGPISDAFGRKPAVVGGAALYCFASLLAWAAPNLELVIAARVLQGLAASAARVVPMAITRDYFKGRGMARIVSFIMMVFTLVPAIAPLAGSVVIGFAGWRGLFAVLVGFVLISTLWLVLRVPEPLPRDRRTPFNARALWRNAGIVLAHPAVRISTLAQTLCLSVLFASISSIHQIFDVTYDRAESFPLWFAAIALLSGGFSLINAALVMRLGMRRLIRVAMVGMIALSLAVLGLGLVTGGAALPFWVYVVWQGGIFVHTAMTMGNLNAIALEPMGHLAGTATSVFSAAATMGSVVIAIPIGQAFNGTPLPLIIGALLAISLAFLSMAFMPEEERDA</sequence>
<comment type="subcellular location">
    <subcellularLocation>
        <location evidence="1">Membrane</location>
        <topology evidence="1">Multi-pass membrane protein</topology>
    </subcellularLocation>
</comment>
<dbReference type="PANTHER" id="PTHR23502:SF132">
    <property type="entry name" value="POLYAMINE TRANSPORTER 2-RELATED"/>
    <property type="match status" value="1"/>
</dbReference>
<dbReference type="Gene3D" id="1.20.1720.10">
    <property type="entry name" value="Multidrug resistance protein D"/>
    <property type="match status" value="1"/>
</dbReference>
<feature type="transmembrane region" description="Helical" evidence="6">
    <location>
        <begin position="269"/>
        <end position="288"/>
    </location>
</feature>
<feature type="transmembrane region" description="Helical" evidence="6">
    <location>
        <begin position="330"/>
        <end position="352"/>
    </location>
</feature>
<dbReference type="Proteomes" id="UP000264719">
    <property type="component" value="Unassembled WGS sequence"/>
</dbReference>
<dbReference type="GO" id="GO:0140115">
    <property type="term" value="P:export across plasma membrane"/>
    <property type="evidence" value="ECO:0007669"/>
    <property type="project" value="UniProtKB-ARBA"/>
</dbReference>
<dbReference type="PROSITE" id="PS50850">
    <property type="entry name" value="MFS"/>
    <property type="match status" value="1"/>
</dbReference>
<keyword evidence="3 6" id="KW-0812">Transmembrane</keyword>
<evidence type="ECO:0000259" key="7">
    <source>
        <dbReference type="PROSITE" id="PS50850"/>
    </source>
</evidence>
<protein>
    <submittedName>
        <fullName evidence="8">Multidrug MFS transporter</fullName>
    </submittedName>
</protein>
<feature type="transmembrane region" description="Helical" evidence="6">
    <location>
        <begin position="66"/>
        <end position="83"/>
    </location>
</feature>
<feature type="transmembrane region" description="Helical" evidence="6">
    <location>
        <begin position="119"/>
        <end position="140"/>
    </location>
</feature>
<keyword evidence="4 6" id="KW-1133">Transmembrane helix</keyword>
<dbReference type="RefSeq" id="WP_216017122.1">
    <property type="nucleotide sequence ID" value="NZ_CAXAXR010000011.1"/>
</dbReference>
<evidence type="ECO:0000256" key="1">
    <source>
        <dbReference type="ARBA" id="ARBA00004141"/>
    </source>
</evidence>
<keyword evidence="5 6" id="KW-0472">Membrane</keyword>
<reference evidence="8 9" key="1">
    <citation type="journal article" date="2018" name="Nat. Biotechnol.">
        <title>A standardized bacterial taxonomy based on genome phylogeny substantially revises the tree of life.</title>
        <authorList>
            <person name="Parks D.H."/>
            <person name="Chuvochina M."/>
            <person name="Waite D.W."/>
            <person name="Rinke C."/>
            <person name="Skarshewski A."/>
            <person name="Chaumeil P.A."/>
            <person name="Hugenholtz P."/>
        </authorList>
    </citation>
    <scope>NUCLEOTIDE SEQUENCE [LARGE SCALE GENOMIC DNA]</scope>
    <source>
        <strain evidence="8">UBA9169</strain>
    </source>
</reference>
<keyword evidence="2" id="KW-0813">Transport</keyword>
<dbReference type="AlphaFoldDB" id="A0A348W7X4"/>
<evidence type="ECO:0000256" key="4">
    <source>
        <dbReference type="ARBA" id="ARBA00022989"/>
    </source>
</evidence>
<feature type="domain" description="Major facilitator superfamily (MFS) profile" evidence="7">
    <location>
        <begin position="27"/>
        <end position="414"/>
    </location>
</feature>
<dbReference type="CDD" id="cd17320">
    <property type="entry name" value="MFS_MdfA_MDR_like"/>
    <property type="match status" value="1"/>
</dbReference>
<feature type="transmembrane region" description="Helical" evidence="6">
    <location>
        <begin position="95"/>
        <end position="113"/>
    </location>
</feature>
<dbReference type="InterPro" id="IPR005829">
    <property type="entry name" value="Sugar_transporter_CS"/>
</dbReference>
<organism evidence="8 9">
    <name type="scientific">Roseovarius nubinhibens</name>
    <dbReference type="NCBI Taxonomy" id="314263"/>
    <lineage>
        <taxon>Bacteria</taxon>
        <taxon>Pseudomonadati</taxon>
        <taxon>Pseudomonadota</taxon>
        <taxon>Alphaproteobacteria</taxon>
        <taxon>Rhodobacterales</taxon>
        <taxon>Roseobacteraceae</taxon>
        <taxon>Roseovarius</taxon>
    </lineage>
</organism>
<feature type="transmembrane region" description="Helical" evidence="6">
    <location>
        <begin position="237"/>
        <end position="257"/>
    </location>
</feature>
<gene>
    <name evidence="8" type="ORF">DCS45_02005</name>
</gene>
<dbReference type="EMBL" id="DMVW01000025">
    <property type="protein sequence ID" value="HAR50636.1"/>
    <property type="molecule type" value="Genomic_DNA"/>
</dbReference>
<dbReference type="SUPFAM" id="SSF103473">
    <property type="entry name" value="MFS general substrate transporter"/>
    <property type="match status" value="1"/>
</dbReference>
<evidence type="ECO:0000256" key="2">
    <source>
        <dbReference type="ARBA" id="ARBA00022448"/>
    </source>
</evidence>
<dbReference type="GO" id="GO:0005886">
    <property type="term" value="C:plasma membrane"/>
    <property type="evidence" value="ECO:0007669"/>
    <property type="project" value="TreeGrafter"/>
</dbReference>
<feature type="transmembrane region" description="Helical" evidence="6">
    <location>
        <begin position="300"/>
        <end position="324"/>
    </location>
</feature>
<evidence type="ECO:0000256" key="6">
    <source>
        <dbReference type="SAM" id="Phobius"/>
    </source>
</evidence>
<dbReference type="PROSITE" id="PS00216">
    <property type="entry name" value="SUGAR_TRANSPORT_1"/>
    <property type="match status" value="1"/>
</dbReference>
<feature type="transmembrane region" description="Helical" evidence="6">
    <location>
        <begin position="27"/>
        <end position="46"/>
    </location>
</feature>
<evidence type="ECO:0000313" key="8">
    <source>
        <dbReference type="EMBL" id="HAR50636.1"/>
    </source>
</evidence>